<dbReference type="OrthoDB" id="10071095at2759"/>
<gene>
    <name evidence="1" type="ORF">BSL78_01381</name>
</gene>
<dbReference type="Proteomes" id="UP000230750">
    <property type="component" value="Unassembled WGS sequence"/>
</dbReference>
<organism evidence="1 2">
    <name type="scientific">Stichopus japonicus</name>
    <name type="common">Sea cucumber</name>
    <dbReference type="NCBI Taxonomy" id="307972"/>
    <lineage>
        <taxon>Eukaryota</taxon>
        <taxon>Metazoa</taxon>
        <taxon>Echinodermata</taxon>
        <taxon>Eleutherozoa</taxon>
        <taxon>Echinozoa</taxon>
        <taxon>Holothuroidea</taxon>
        <taxon>Aspidochirotacea</taxon>
        <taxon>Aspidochirotida</taxon>
        <taxon>Stichopodidae</taxon>
        <taxon>Apostichopus</taxon>
    </lineage>
</organism>
<dbReference type="PANTHER" id="PTHR47018:SF2">
    <property type="entry name" value="TESMIN_TSO1-LIKE CXC DOMAIN-CONTAINING PROTEIN"/>
    <property type="match status" value="1"/>
</dbReference>
<name>A0A2G8LN44_STIJA</name>
<proteinExistence type="predicted"/>
<dbReference type="PANTHER" id="PTHR47018">
    <property type="entry name" value="CXC DOMAIN-CONTAINING PROTEIN-RELATED"/>
    <property type="match status" value="1"/>
</dbReference>
<evidence type="ECO:0000313" key="2">
    <source>
        <dbReference type="Proteomes" id="UP000230750"/>
    </source>
</evidence>
<keyword evidence="2" id="KW-1185">Reference proteome</keyword>
<dbReference type="EMBL" id="MRZV01000027">
    <property type="protein sequence ID" value="PIK61677.1"/>
    <property type="molecule type" value="Genomic_DNA"/>
</dbReference>
<comment type="caution">
    <text evidence="1">The sequence shown here is derived from an EMBL/GenBank/DDBJ whole genome shotgun (WGS) entry which is preliminary data.</text>
</comment>
<reference evidence="1 2" key="1">
    <citation type="journal article" date="2017" name="PLoS Biol.">
        <title>The sea cucumber genome provides insights into morphological evolution and visceral regeneration.</title>
        <authorList>
            <person name="Zhang X."/>
            <person name="Sun L."/>
            <person name="Yuan J."/>
            <person name="Sun Y."/>
            <person name="Gao Y."/>
            <person name="Zhang L."/>
            <person name="Li S."/>
            <person name="Dai H."/>
            <person name="Hamel J.F."/>
            <person name="Liu C."/>
            <person name="Yu Y."/>
            <person name="Liu S."/>
            <person name="Lin W."/>
            <person name="Guo K."/>
            <person name="Jin S."/>
            <person name="Xu P."/>
            <person name="Storey K.B."/>
            <person name="Huan P."/>
            <person name="Zhang T."/>
            <person name="Zhou Y."/>
            <person name="Zhang J."/>
            <person name="Lin C."/>
            <person name="Li X."/>
            <person name="Xing L."/>
            <person name="Huo D."/>
            <person name="Sun M."/>
            <person name="Wang L."/>
            <person name="Mercier A."/>
            <person name="Li F."/>
            <person name="Yang H."/>
            <person name="Xiang J."/>
        </authorList>
    </citation>
    <scope>NUCLEOTIDE SEQUENCE [LARGE SCALE GENOMIC DNA]</scope>
    <source>
        <strain evidence="1">Shaxun</strain>
        <tissue evidence="1">Muscle</tissue>
    </source>
</reference>
<sequence>MSINETYKMWDGFIHRDALAYIMLFIAIRTGNWNLRLAALKKSAPLFHAFDRPTYLKLIPRHLVDILQMPDTVLNHLRHGGFVASLKGIRGRHVAADECHEMKINKEVKMAMCKPVPGMMDRIALVLPYRASAIERMKLQIASELSSTVVEKAKTSELLNMEGKVQKFMIKAKETDLALHTPEEDQIPLKTLSGELADPVQREDLSW</sequence>
<accession>A0A2G8LN44</accession>
<dbReference type="AlphaFoldDB" id="A0A2G8LN44"/>
<protein>
    <submittedName>
        <fullName evidence="1">Uncharacterized protein</fullName>
    </submittedName>
</protein>
<evidence type="ECO:0000313" key="1">
    <source>
        <dbReference type="EMBL" id="PIK61677.1"/>
    </source>
</evidence>